<gene>
    <name evidence="6 9" type="primary">smc</name>
    <name evidence="9" type="ORF">GTQ48_08180</name>
</gene>
<dbReference type="CDD" id="cd03278">
    <property type="entry name" value="ABC_SMC_barmotin"/>
    <property type="match status" value="2"/>
</dbReference>
<evidence type="ECO:0000313" key="10">
    <source>
        <dbReference type="Proteomes" id="UP000471381"/>
    </source>
</evidence>
<evidence type="ECO:0000313" key="9">
    <source>
        <dbReference type="EMBL" id="NDW15496.1"/>
    </source>
</evidence>
<dbReference type="GO" id="GO:0003677">
    <property type="term" value="F:DNA binding"/>
    <property type="evidence" value="ECO:0007669"/>
    <property type="project" value="UniProtKB-UniRule"/>
</dbReference>
<keyword evidence="2 6" id="KW-0547">Nucleotide-binding</keyword>
<dbReference type="NCBIfam" id="TIGR02168">
    <property type="entry name" value="SMC_prok_B"/>
    <property type="match status" value="1"/>
</dbReference>
<proteinExistence type="inferred from homology"/>
<dbReference type="GO" id="GO:0005737">
    <property type="term" value="C:cytoplasm"/>
    <property type="evidence" value="ECO:0007669"/>
    <property type="project" value="UniProtKB-SubCell"/>
</dbReference>
<feature type="domain" description="RecF/RecN/SMC N-terminal" evidence="8">
    <location>
        <begin position="3"/>
        <end position="1165"/>
    </location>
</feature>
<dbReference type="GO" id="GO:0016887">
    <property type="term" value="F:ATP hydrolysis activity"/>
    <property type="evidence" value="ECO:0007669"/>
    <property type="project" value="InterPro"/>
</dbReference>
<dbReference type="SUPFAM" id="SSF57997">
    <property type="entry name" value="Tropomyosin"/>
    <property type="match status" value="1"/>
</dbReference>
<dbReference type="EMBL" id="JAAAWO010000005">
    <property type="protein sequence ID" value="NDW15496.1"/>
    <property type="molecule type" value="Genomic_DNA"/>
</dbReference>
<comment type="subunit">
    <text evidence="6">Homodimer.</text>
</comment>
<keyword evidence="4 6" id="KW-0175">Coiled coil</keyword>
<feature type="compositionally biased region" description="Basic and acidic residues" evidence="7">
    <location>
        <begin position="516"/>
        <end position="530"/>
    </location>
</feature>
<evidence type="ECO:0000259" key="8">
    <source>
        <dbReference type="Pfam" id="PF02463"/>
    </source>
</evidence>
<dbReference type="Proteomes" id="UP000471381">
    <property type="component" value="Unassembled WGS sequence"/>
</dbReference>
<dbReference type="Pfam" id="PF02463">
    <property type="entry name" value="SMC_N"/>
    <property type="match status" value="1"/>
</dbReference>
<name>A0A6N9THV2_9ALTE</name>
<dbReference type="InterPro" id="IPR003395">
    <property type="entry name" value="RecF/RecN/SMC_N"/>
</dbReference>
<comment type="caution">
    <text evidence="9">The sequence shown here is derived from an EMBL/GenBank/DDBJ whole genome shotgun (WGS) entry which is preliminary data.</text>
</comment>
<feature type="coiled-coil region" evidence="6">
    <location>
        <begin position="377"/>
        <end position="465"/>
    </location>
</feature>
<comment type="function">
    <text evidence="6">Required for chromosome condensation and partitioning.</text>
</comment>
<feature type="coiled-coil region" evidence="6">
    <location>
        <begin position="996"/>
        <end position="1023"/>
    </location>
</feature>
<dbReference type="RefSeq" id="WP_163106215.1">
    <property type="nucleotide sequence ID" value="NZ_JAAAWO010000005.1"/>
</dbReference>
<organism evidence="9 10">
    <name type="scientific">Alteromonas genovensis</name>
    <dbReference type="NCBI Taxonomy" id="471225"/>
    <lineage>
        <taxon>Bacteria</taxon>
        <taxon>Pseudomonadati</taxon>
        <taxon>Pseudomonadota</taxon>
        <taxon>Gammaproteobacteria</taxon>
        <taxon>Alteromonadales</taxon>
        <taxon>Alteromonadaceae</taxon>
        <taxon>Alteromonas/Salinimonas group</taxon>
        <taxon>Alteromonas</taxon>
    </lineage>
</organism>
<dbReference type="InterPro" id="IPR024704">
    <property type="entry name" value="SMC"/>
</dbReference>
<comment type="subcellular location">
    <subcellularLocation>
        <location evidence="6">Cytoplasm</location>
    </subcellularLocation>
</comment>
<dbReference type="Gene3D" id="3.40.50.300">
    <property type="entry name" value="P-loop containing nucleotide triphosphate hydrolases"/>
    <property type="match status" value="2"/>
</dbReference>
<accession>A0A6N9THV2</accession>
<dbReference type="HAMAP" id="MF_01894">
    <property type="entry name" value="Smc_prok"/>
    <property type="match status" value="1"/>
</dbReference>
<evidence type="ECO:0000256" key="6">
    <source>
        <dbReference type="HAMAP-Rule" id="MF_01894"/>
    </source>
</evidence>
<feature type="binding site" evidence="6">
    <location>
        <begin position="32"/>
        <end position="39"/>
    </location>
    <ligand>
        <name>ATP</name>
        <dbReference type="ChEBI" id="CHEBI:30616"/>
    </ligand>
</feature>
<evidence type="ECO:0000256" key="4">
    <source>
        <dbReference type="ARBA" id="ARBA00023054"/>
    </source>
</evidence>
<protein>
    <recommendedName>
        <fullName evidence="6">Chromosome partition protein Smc</fullName>
    </recommendedName>
</protein>
<keyword evidence="5 6" id="KW-0238">DNA-binding</keyword>
<dbReference type="GO" id="GO:0006260">
    <property type="term" value="P:DNA replication"/>
    <property type="evidence" value="ECO:0007669"/>
    <property type="project" value="UniProtKB-UniRule"/>
</dbReference>
<dbReference type="AlphaFoldDB" id="A0A6N9THV2"/>
<comment type="similarity">
    <text evidence="6">Belongs to the SMC family.</text>
</comment>
<feature type="coiled-coil region" evidence="6">
    <location>
        <begin position="668"/>
        <end position="814"/>
    </location>
</feature>
<comment type="domain">
    <text evidence="6">Contains large globular domains required for ATP hydrolysis at each terminus and a third globular domain forming a flexible hinge near the middle of the molecule. These domains are separated by coiled-coil structures.</text>
</comment>
<dbReference type="PANTHER" id="PTHR43977">
    <property type="entry name" value="STRUCTURAL MAINTENANCE OF CHROMOSOMES PROTEIN 3"/>
    <property type="match status" value="1"/>
</dbReference>
<keyword evidence="10" id="KW-1185">Reference proteome</keyword>
<dbReference type="SUPFAM" id="SSF52540">
    <property type="entry name" value="P-loop containing nucleoside triphosphate hydrolases"/>
    <property type="match status" value="1"/>
</dbReference>
<dbReference type="InterPro" id="IPR027417">
    <property type="entry name" value="P-loop_NTPase"/>
</dbReference>
<feature type="coiled-coil region" evidence="6">
    <location>
        <begin position="170"/>
        <end position="218"/>
    </location>
</feature>
<dbReference type="GO" id="GO:0007062">
    <property type="term" value="P:sister chromatid cohesion"/>
    <property type="evidence" value="ECO:0007669"/>
    <property type="project" value="InterPro"/>
</dbReference>
<dbReference type="InterPro" id="IPR011890">
    <property type="entry name" value="SMC_prok"/>
</dbReference>
<evidence type="ECO:0000256" key="1">
    <source>
        <dbReference type="ARBA" id="ARBA00022490"/>
    </source>
</evidence>
<evidence type="ECO:0000256" key="2">
    <source>
        <dbReference type="ARBA" id="ARBA00022741"/>
    </source>
</evidence>
<dbReference type="PIRSF" id="PIRSF005719">
    <property type="entry name" value="SMC"/>
    <property type="match status" value="1"/>
</dbReference>
<feature type="coiled-coil region" evidence="6">
    <location>
        <begin position="244"/>
        <end position="327"/>
    </location>
</feature>
<reference evidence="9 10" key="1">
    <citation type="submission" date="2020-01" db="EMBL/GenBank/DDBJ databases">
        <title>Genomes of bacteria type strains.</title>
        <authorList>
            <person name="Chen J."/>
            <person name="Zhu S."/>
            <person name="Yang J."/>
        </authorList>
    </citation>
    <scope>NUCLEOTIDE SEQUENCE [LARGE SCALE GENOMIC DNA]</scope>
    <source>
        <strain evidence="9 10">LMG 24078</strain>
    </source>
</reference>
<evidence type="ECO:0000256" key="5">
    <source>
        <dbReference type="ARBA" id="ARBA00023125"/>
    </source>
</evidence>
<evidence type="ECO:0000256" key="3">
    <source>
        <dbReference type="ARBA" id="ARBA00022840"/>
    </source>
</evidence>
<keyword evidence="3 6" id="KW-0067">ATP-binding</keyword>
<dbReference type="GO" id="GO:0005524">
    <property type="term" value="F:ATP binding"/>
    <property type="evidence" value="ECO:0007669"/>
    <property type="project" value="UniProtKB-UniRule"/>
</dbReference>
<sequence>MRLKKIKLAGFKSFVEPTSIPFPGEMTAVVGPNGCGKSNVIDAVRWVLGESSAKNLRGDAMTDVIFNGSSSRKPVGQCSVELIFDNSSGRISGEYANYNELSVKRLVTREAQSTYFLNGAKCRRRDVTDLFLGTGLGPRSYAIIEQGMISRLIESKPQELRVFIEEAAGISKYKERRRETENRIKHTQDNLERLTDVRDELGRQLEKLQRQAAAATKYKALRAQARDLKGQLAAIRFLKNSEHIDKLEQNKSGLTAEMDALIARQQGDEAGAMAYKEQQAELKQSIDDLQQSLFSTSTAITRLEQNALHAKQRVSQVEQEITRLAQQQSLLSTSLSEAQSSLSSSNAALVDIEPEIELKEAELYSVKERFEDGEQALRDFNARAREQESTYNQLKSKVQQCHSQIQSLMSVQLRTSQRISDIQQELAQTENEDYEEQSTLLDAQLEEAEINQSEQKDAIHDIEQDELLALNAVKQRVSELDSVKSRWQAIQSSYTALLALQSDASRQFVSGGGKGVDSKGDDSKDSHDSKEKIAETLWQSMTAPERLAPCIEVILNQFNQPLLANQNDISALYEESNALPNGVRIYTHQAFITHARTGTLAHAILEQKQTEKVPGFLNDIFLCETDSELFSTYTQKKLKDTDKSAISLTGLWCGTNWIVKPGDIEDGVLQRANKLSQLELELVELEQAKSVCADALEREEQNLNQVREAKQRLQSSIMESEGALQQLKNARSLIEMQQQQQQVRCKKLYDELSSQQELHKDEEAQLEQLSEDLAVHEAQLIESEDYMSGVVEKRELAERNLNELRGQVEMLTSTKHELALKKQQLDNHQQLYREQVTRNESQMGEYAETTARLNDELSKLTSPQERQHEELQHLLHTKSELEQSRSEALVRLEEVEQWLREAEKGQQSLAKDIQARQAHIESLNIEIEGFRVRANTVLEQLDESNQSLKALLAELPSDADEKIWQQELEKTQASLQRLGAVNLAAVEEFETQSQRKAHLDEQNNDLTDALETLQSAIRKIDKETRTRFSNTFEQVNEDLKTLFPKVFGGGSAYLALTDDDLLETGVTIMARPPGKKNSTIHLLSGGEKALTALSLVFAIFRLNPAPFCLLDEVDAPLDDANVGRFCNLVSEMSQTVQFIYITHNKIAMEMASHLTGVTMAEPGVSRMVAVDVDEAVAFAEA</sequence>
<feature type="region of interest" description="Disordered" evidence="7">
    <location>
        <begin position="509"/>
        <end position="530"/>
    </location>
</feature>
<dbReference type="GO" id="GO:0007059">
    <property type="term" value="P:chromosome segregation"/>
    <property type="evidence" value="ECO:0007669"/>
    <property type="project" value="UniProtKB-UniRule"/>
</dbReference>
<keyword evidence="1 6" id="KW-0963">Cytoplasm</keyword>
<evidence type="ECO:0000256" key="7">
    <source>
        <dbReference type="SAM" id="MobiDB-lite"/>
    </source>
</evidence>
<dbReference type="GO" id="GO:0030261">
    <property type="term" value="P:chromosome condensation"/>
    <property type="evidence" value="ECO:0007669"/>
    <property type="project" value="InterPro"/>
</dbReference>